<evidence type="ECO:0000313" key="2">
    <source>
        <dbReference type="EMBL" id="RUO40806.1"/>
    </source>
</evidence>
<dbReference type="PANTHER" id="PTHR36503">
    <property type="entry name" value="BLR2520 PROTEIN"/>
    <property type="match status" value="1"/>
</dbReference>
<protein>
    <submittedName>
        <fullName evidence="2">Glyoxalase</fullName>
    </submittedName>
</protein>
<accession>A0A7Z7ET87</accession>
<proteinExistence type="predicted"/>
<dbReference type="EMBL" id="PIPR01000001">
    <property type="protein sequence ID" value="RUO40806.1"/>
    <property type="molecule type" value="Genomic_DNA"/>
</dbReference>
<comment type="caution">
    <text evidence="2">The sequence shown here is derived from an EMBL/GenBank/DDBJ whole genome shotgun (WGS) entry which is preliminary data.</text>
</comment>
<evidence type="ECO:0000313" key="3">
    <source>
        <dbReference type="Proteomes" id="UP000287766"/>
    </source>
</evidence>
<dbReference type="InterPro" id="IPR029068">
    <property type="entry name" value="Glyas_Bleomycin-R_OHBP_Dase"/>
</dbReference>
<reference evidence="3" key="1">
    <citation type="journal article" date="2018" name="Front. Microbiol.">
        <title>Genome-Based Analysis Reveals the Taxonomy and Diversity of the Family Idiomarinaceae.</title>
        <authorList>
            <person name="Liu Y."/>
            <person name="Lai Q."/>
            <person name="Shao Z."/>
        </authorList>
    </citation>
    <scope>NUCLEOTIDE SEQUENCE [LARGE SCALE GENOMIC DNA]</scope>
    <source>
        <strain evidence="3">KYW314</strain>
    </source>
</reference>
<dbReference type="RefSeq" id="WP_169929540.1">
    <property type="nucleotide sequence ID" value="NZ_PIPR01000001.1"/>
</dbReference>
<dbReference type="PANTHER" id="PTHR36503:SF1">
    <property type="entry name" value="BLR2520 PROTEIN"/>
    <property type="match status" value="1"/>
</dbReference>
<dbReference type="Proteomes" id="UP000287766">
    <property type="component" value="Unassembled WGS sequence"/>
</dbReference>
<keyword evidence="3" id="KW-1185">Reference proteome</keyword>
<name>A0A7Z7ET87_9GAMM</name>
<dbReference type="SUPFAM" id="SSF54593">
    <property type="entry name" value="Glyoxalase/Bleomycin resistance protein/Dihydroxybiphenyl dioxygenase"/>
    <property type="match status" value="1"/>
</dbReference>
<dbReference type="CDD" id="cd07251">
    <property type="entry name" value="VOC_like"/>
    <property type="match status" value="1"/>
</dbReference>
<dbReference type="AlphaFoldDB" id="A0A7Z7ET87"/>
<evidence type="ECO:0000259" key="1">
    <source>
        <dbReference type="PROSITE" id="PS51819"/>
    </source>
</evidence>
<dbReference type="InterPro" id="IPR004360">
    <property type="entry name" value="Glyas_Fos-R_dOase_dom"/>
</dbReference>
<organism evidence="2 3">
    <name type="scientific">Pseudidiomarina aestuarii</name>
    <dbReference type="NCBI Taxonomy" id="624146"/>
    <lineage>
        <taxon>Bacteria</taxon>
        <taxon>Pseudomonadati</taxon>
        <taxon>Pseudomonadota</taxon>
        <taxon>Gammaproteobacteria</taxon>
        <taxon>Alteromonadales</taxon>
        <taxon>Idiomarinaceae</taxon>
        <taxon>Pseudidiomarina</taxon>
    </lineage>
</organism>
<feature type="domain" description="VOC" evidence="1">
    <location>
        <begin position="4"/>
        <end position="133"/>
    </location>
</feature>
<gene>
    <name evidence="2" type="ORF">CWE22_00995</name>
</gene>
<dbReference type="InterPro" id="IPR037523">
    <property type="entry name" value="VOC_core"/>
</dbReference>
<dbReference type="Pfam" id="PF00903">
    <property type="entry name" value="Glyoxalase"/>
    <property type="match status" value="1"/>
</dbReference>
<dbReference type="PROSITE" id="PS51819">
    <property type="entry name" value="VOC"/>
    <property type="match status" value="1"/>
</dbReference>
<dbReference type="Gene3D" id="3.10.180.10">
    <property type="entry name" value="2,3-Dihydroxybiphenyl 1,2-Dioxygenase, domain 1"/>
    <property type="match status" value="1"/>
</dbReference>
<sequence length="138" mass="15307">MKPSISYITLGVDDLDRAVAFYRDVLGFPTDGIVGSEYESGAVAFFPMQSGLTLALWPRTSLAHDCDIEVKPRDESALMLAHNVSSREQVDHLIAELRYAGAAIKKPPRELFWGGYGAIFQDPDGHLWEIVYNPHTAN</sequence>